<dbReference type="SMART" id="SM00054">
    <property type="entry name" value="EFh"/>
    <property type="match status" value="4"/>
</dbReference>
<organism evidence="6 7">
    <name type="scientific">Panagrellus redivivus</name>
    <name type="common">Microworm</name>
    <dbReference type="NCBI Taxonomy" id="6233"/>
    <lineage>
        <taxon>Eukaryota</taxon>
        <taxon>Metazoa</taxon>
        <taxon>Ecdysozoa</taxon>
        <taxon>Nematoda</taxon>
        <taxon>Chromadorea</taxon>
        <taxon>Rhabditida</taxon>
        <taxon>Tylenchina</taxon>
        <taxon>Panagrolaimomorpha</taxon>
        <taxon>Panagrolaimoidea</taxon>
        <taxon>Panagrolaimidae</taxon>
        <taxon>Panagrellus</taxon>
    </lineage>
</organism>
<accession>A0A7E4VVL8</accession>
<dbReference type="Gene3D" id="1.10.238.10">
    <property type="entry name" value="EF-hand"/>
    <property type="match status" value="2"/>
</dbReference>
<evidence type="ECO:0000256" key="1">
    <source>
        <dbReference type="ARBA" id="ARBA00022723"/>
    </source>
</evidence>
<feature type="domain" description="EF-hand" evidence="5">
    <location>
        <begin position="98"/>
        <end position="133"/>
    </location>
</feature>
<feature type="domain" description="EF-hand" evidence="5">
    <location>
        <begin position="172"/>
        <end position="207"/>
    </location>
</feature>
<dbReference type="GO" id="GO:0016460">
    <property type="term" value="C:myosin II complex"/>
    <property type="evidence" value="ECO:0007669"/>
    <property type="project" value="TreeGrafter"/>
</dbReference>
<evidence type="ECO:0000313" key="7">
    <source>
        <dbReference type="WBParaSite" id="Pan_g3800.t1"/>
    </source>
</evidence>
<keyword evidence="6" id="KW-1185">Reference proteome</keyword>
<evidence type="ECO:0000313" key="6">
    <source>
        <dbReference type="Proteomes" id="UP000492821"/>
    </source>
</evidence>
<dbReference type="PROSITE" id="PS00018">
    <property type="entry name" value="EF_HAND_1"/>
    <property type="match status" value="3"/>
</dbReference>
<protein>
    <submittedName>
        <fullName evidence="7">Calmodulin</fullName>
    </submittedName>
</protein>
<dbReference type="FunFam" id="1.10.238.10:FF:000355">
    <property type="entry name" value="Uncharacterized calcium-binding protein B0563.7"/>
    <property type="match status" value="1"/>
</dbReference>
<keyword evidence="1" id="KW-0479">Metal-binding</keyword>
<feature type="region of interest" description="Disordered" evidence="4">
    <location>
        <begin position="1"/>
        <end position="25"/>
    </location>
</feature>
<reference evidence="7" key="2">
    <citation type="submission" date="2020-10" db="UniProtKB">
        <authorList>
            <consortium name="WormBaseParasite"/>
        </authorList>
    </citation>
    <scope>IDENTIFICATION</scope>
</reference>
<dbReference type="AlphaFoldDB" id="A0A7E4VVL8"/>
<sequence>MKAMPSTGRRLYLPGQGPRNSSGSNSINAILQARFGHEGSQSGDEGSAGAPLITRLDKYSANELKEYRQVFNMFDADRSGAIGLDELENAIANLGMDPKTVDLESVIKEADKRGNHQIDFDEFCEVMHTMSQKNKSWNEVIKECFSVFDRNESGLISRKDFEFILREMGGIDNSSLIDELFAEFDVDSDGFIDFDEFSFLVKNYLTDDDVF</sequence>
<keyword evidence="3" id="KW-0106">Calcium</keyword>
<dbReference type="FunFam" id="1.10.238.10:FF:000336">
    <property type="entry name" value="HLH domain-containing protein"/>
    <property type="match status" value="1"/>
</dbReference>
<evidence type="ECO:0000259" key="5">
    <source>
        <dbReference type="PROSITE" id="PS50222"/>
    </source>
</evidence>
<dbReference type="WBParaSite" id="Pan_g3800.t1">
    <property type="protein sequence ID" value="Pan_g3800.t1"/>
    <property type="gene ID" value="Pan_g3800"/>
</dbReference>
<name>A0A7E4VVL8_PANRE</name>
<dbReference type="InterPro" id="IPR011992">
    <property type="entry name" value="EF-hand-dom_pair"/>
</dbReference>
<dbReference type="PROSITE" id="PS50222">
    <property type="entry name" value="EF_HAND_2"/>
    <property type="match status" value="4"/>
</dbReference>
<evidence type="ECO:0000256" key="3">
    <source>
        <dbReference type="ARBA" id="ARBA00022837"/>
    </source>
</evidence>
<dbReference type="SUPFAM" id="SSF47473">
    <property type="entry name" value="EF-hand"/>
    <property type="match status" value="1"/>
</dbReference>
<reference evidence="6" key="1">
    <citation type="journal article" date="2013" name="Genetics">
        <title>The draft genome and transcriptome of Panagrellus redivivus are shaped by the harsh demands of a free-living lifestyle.</title>
        <authorList>
            <person name="Srinivasan J."/>
            <person name="Dillman A.R."/>
            <person name="Macchietto M.G."/>
            <person name="Heikkinen L."/>
            <person name="Lakso M."/>
            <person name="Fracchia K.M."/>
            <person name="Antoshechkin I."/>
            <person name="Mortazavi A."/>
            <person name="Wong G."/>
            <person name="Sternberg P.W."/>
        </authorList>
    </citation>
    <scope>NUCLEOTIDE SEQUENCE [LARGE SCALE GENOMIC DNA]</scope>
    <source>
        <strain evidence="6">MT8872</strain>
    </source>
</reference>
<dbReference type="GO" id="GO:0005509">
    <property type="term" value="F:calcium ion binding"/>
    <property type="evidence" value="ECO:0007669"/>
    <property type="project" value="InterPro"/>
</dbReference>
<dbReference type="InterPro" id="IPR002048">
    <property type="entry name" value="EF_hand_dom"/>
</dbReference>
<evidence type="ECO:0000256" key="4">
    <source>
        <dbReference type="SAM" id="MobiDB-lite"/>
    </source>
</evidence>
<dbReference type="InterPro" id="IPR050230">
    <property type="entry name" value="CALM/Myosin/TropC-like"/>
</dbReference>
<evidence type="ECO:0000256" key="2">
    <source>
        <dbReference type="ARBA" id="ARBA00022737"/>
    </source>
</evidence>
<feature type="domain" description="EF-hand" evidence="5">
    <location>
        <begin position="62"/>
        <end position="97"/>
    </location>
</feature>
<proteinExistence type="predicted"/>
<keyword evidence="2" id="KW-0677">Repeat</keyword>
<dbReference type="PANTHER" id="PTHR23048:SF59">
    <property type="entry name" value="EF-HAND SUPERFAMILY PROTEIN"/>
    <property type="match status" value="1"/>
</dbReference>
<dbReference type="InterPro" id="IPR018247">
    <property type="entry name" value="EF_Hand_1_Ca_BS"/>
</dbReference>
<dbReference type="PANTHER" id="PTHR23048">
    <property type="entry name" value="MYOSIN LIGHT CHAIN 1, 3"/>
    <property type="match status" value="1"/>
</dbReference>
<dbReference type="Proteomes" id="UP000492821">
    <property type="component" value="Unassembled WGS sequence"/>
</dbReference>
<dbReference type="Pfam" id="PF13499">
    <property type="entry name" value="EF-hand_7"/>
    <property type="match status" value="2"/>
</dbReference>
<feature type="domain" description="EF-hand" evidence="5">
    <location>
        <begin position="136"/>
        <end position="171"/>
    </location>
</feature>